<evidence type="ECO:0000313" key="10">
    <source>
        <dbReference type="Proteomes" id="UP001359886"/>
    </source>
</evidence>
<dbReference type="PROSITE" id="PS51007">
    <property type="entry name" value="CYTC"/>
    <property type="match status" value="1"/>
</dbReference>
<dbReference type="InterPro" id="IPR009056">
    <property type="entry name" value="Cyt_c-like_dom"/>
</dbReference>
<name>A0AAW9RCZ2_9GAMM</name>
<dbReference type="GO" id="GO:0020037">
    <property type="term" value="F:heme binding"/>
    <property type="evidence" value="ECO:0007669"/>
    <property type="project" value="InterPro"/>
</dbReference>
<dbReference type="GO" id="GO:0009055">
    <property type="term" value="F:electron transfer activity"/>
    <property type="evidence" value="ECO:0007669"/>
    <property type="project" value="InterPro"/>
</dbReference>
<accession>A0AAW9RCZ2</accession>
<organism evidence="9 10">
    <name type="scientific">Elongatibacter sediminis</name>
    <dbReference type="NCBI Taxonomy" id="3119006"/>
    <lineage>
        <taxon>Bacteria</taxon>
        <taxon>Pseudomonadati</taxon>
        <taxon>Pseudomonadota</taxon>
        <taxon>Gammaproteobacteria</taxon>
        <taxon>Chromatiales</taxon>
        <taxon>Wenzhouxiangellaceae</taxon>
        <taxon>Elongatibacter</taxon>
    </lineage>
</organism>
<proteinExistence type="predicted"/>
<keyword evidence="7" id="KW-0732">Signal</keyword>
<keyword evidence="5 6" id="KW-0408">Iron</keyword>
<dbReference type="PANTHER" id="PTHR33751">
    <property type="entry name" value="CBB3-TYPE CYTOCHROME C OXIDASE SUBUNIT FIXP"/>
    <property type="match status" value="1"/>
</dbReference>
<keyword evidence="3 6" id="KW-0479">Metal-binding</keyword>
<dbReference type="Pfam" id="PF00034">
    <property type="entry name" value="Cytochrom_C"/>
    <property type="match status" value="1"/>
</dbReference>
<evidence type="ECO:0000259" key="8">
    <source>
        <dbReference type="PROSITE" id="PS51007"/>
    </source>
</evidence>
<keyword evidence="10" id="KW-1185">Reference proteome</keyword>
<dbReference type="PANTHER" id="PTHR33751:SF9">
    <property type="entry name" value="CYTOCHROME C4"/>
    <property type="match status" value="1"/>
</dbReference>
<comment type="caution">
    <text evidence="9">The sequence shown here is derived from an EMBL/GenBank/DDBJ whole genome shotgun (WGS) entry which is preliminary data.</text>
</comment>
<evidence type="ECO:0000256" key="7">
    <source>
        <dbReference type="SAM" id="SignalP"/>
    </source>
</evidence>
<gene>
    <name evidence="9" type="ORF">V3330_04055</name>
</gene>
<evidence type="ECO:0000256" key="6">
    <source>
        <dbReference type="PROSITE-ProRule" id="PRU00433"/>
    </source>
</evidence>
<keyword evidence="2 6" id="KW-0349">Heme</keyword>
<dbReference type="Proteomes" id="UP001359886">
    <property type="component" value="Unassembled WGS sequence"/>
</dbReference>
<feature type="signal peptide" evidence="7">
    <location>
        <begin position="1"/>
        <end position="26"/>
    </location>
</feature>
<dbReference type="SUPFAM" id="SSF46626">
    <property type="entry name" value="Cytochrome c"/>
    <property type="match status" value="1"/>
</dbReference>
<evidence type="ECO:0000256" key="4">
    <source>
        <dbReference type="ARBA" id="ARBA00022982"/>
    </source>
</evidence>
<dbReference type="InterPro" id="IPR036909">
    <property type="entry name" value="Cyt_c-like_dom_sf"/>
</dbReference>
<protein>
    <submittedName>
        <fullName evidence="9">Cytochrome c</fullName>
    </submittedName>
</protein>
<dbReference type="EMBL" id="JAZHOG010000002">
    <property type="protein sequence ID" value="MEJ8566794.1"/>
    <property type="molecule type" value="Genomic_DNA"/>
</dbReference>
<dbReference type="InterPro" id="IPR050597">
    <property type="entry name" value="Cytochrome_c_Oxidase_Subunit"/>
</dbReference>
<evidence type="ECO:0000256" key="3">
    <source>
        <dbReference type="ARBA" id="ARBA00022723"/>
    </source>
</evidence>
<evidence type="ECO:0000256" key="2">
    <source>
        <dbReference type="ARBA" id="ARBA00022617"/>
    </source>
</evidence>
<dbReference type="Gene3D" id="1.10.760.10">
    <property type="entry name" value="Cytochrome c-like domain"/>
    <property type="match status" value="1"/>
</dbReference>
<feature type="domain" description="Cytochrome c" evidence="8">
    <location>
        <begin position="28"/>
        <end position="106"/>
    </location>
</feature>
<evidence type="ECO:0000256" key="5">
    <source>
        <dbReference type="ARBA" id="ARBA00023004"/>
    </source>
</evidence>
<dbReference type="GO" id="GO:0046872">
    <property type="term" value="F:metal ion binding"/>
    <property type="evidence" value="ECO:0007669"/>
    <property type="project" value="UniProtKB-KW"/>
</dbReference>
<evidence type="ECO:0000313" key="9">
    <source>
        <dbReference type="EMBL" id="MEJ8566794.1"/>
    </source>
</evidence>
<keyword evidence="4" id="KW-0249">Electron transport</keyword>
<reference evidence="9 10" key="1">
    <citation type="submission" date="2024-02" db="EMBL/GenBank/DDBJ databases">
        <title>A novel Wenzhouxiangellaceae bacterium, isolated from coastal sediments.</title>
        <authorList>
            <person name="Du Z.-J."/>
            <person name="Ye Y.-Q."/>
            <person name="Zhang X.-Y."/>
        </authorList>
    </citation>
    <scope>NUCLEOTIDE SEQUENCE [LARGE SCALE GENOMIC DNA]</scope>
    <source>
        <strain evidence="9 10">CH-27</strain>
    </source>
</reference>
<keyword evidence="1" id="KW-0813">Transport</keyword>
<evidence type="ECO:0000256" key="1">
    <source>
        <dbReference type="ARBA" id="ARBA00022448"/>
    </source>
</evidence>
<sequence>MKNMTHALTASTLCVLLSSLPLCATAAGDPASGQSKAATCEACHGKTGESVDPNYPNLAGQHESYLIKALSDYRAGRRTNAVMASFAANLSNQDIEDLAAWYASQDGLKDLSIK</sequence>
<feature type="chain" id="PRO_5043331520" evidence="7">
    <location>
        <begin position="27"/>
        <end position="114"/>
    </location>
</feature>
<dbReference type="AlphaFoldDB" id="A0AAW9RCZ2"/>